<keyword evidence="5" id="KW-0479">Metal-binding</keyword>
<dbReference type="Pfam" id="PF02373">
    <property type="entry name" value="JmjC"/>
    <property type="match status" value="1"/>
</dbReference>
<dbReference type="InterPro" id="IPR034732">
    <property type="entry name" value="EPHD"/>
</dbReference>
<evidence type="ECO:0000256" key="11">
    <source>
        <dbReference type="ARBA" id="ARBA00022990"/>
    </source>
</evidence>
<evidence type="ECO:0000259" key="25">
    <source>
        <dbReference type="PROSITE" id="PS51184"/>
    </source>
</evidence>
<evidence type="ECO:0000256" key="3">
    <source>
        <dbReference type="ARBA" id="ARBA00009711"/>
    </source>
</evidence>
<feature type="region of interest" description="Disordered" evidence="23">
    <location>
        <begin position="433"/>
        <end position="504"/>
    </location>
</feature>
<dbReference type="SMART" id="SM00249">
    <property type="entry name" value="PHD"/>
    <property type="match status" value="2"/>
</dbReference>
<dbReference type="InterPro" id="IPR011011">
    <property type="entry name" value="Znf_FYVE_PHD"/>
</dbReference>
<dbReference type="Pfam" id="PF18104">
    <property type="entry name" value="Tudor_2"/>
    <property type="match status" value="1"/>
</dbReference>
<dbReference type="Pfam" id="PF02375">
    <property type="entry name" value="JmjN"/>
    <property type="match status" value="1"/>
</dbReference>
<keyword evidence="15" id="KW-0804">Transcription</keyword>
<dbReference type="Ensembl" id="ENSTRUT00000078831.1">
    <property type="protein sequence ID" value="ENSTRUP00000070281.1"/>
    <property type="gene ID" value="ENSTRUG00000003495.3"/>
</dbReference>
<feature type="domain" description="JmjN" evidence="24">
    <location>
        <begin position="15"/>
        <end position="57"/>
    </location>
</feature>
<evidence type="ECO:0000256" key="23">
    <source>
        <dbReference type="SAM" id="MobiDB-lite"/>
    </source>
</evidence>
<evidence type="ECO:0000256" key="21">
    <source>
        <dbReference type="ARBA" id="ARBA00080011"/>
    </source>
</evidence>
<dbReference type="InterPro" id="IPR002999">
    <property type="entry name" value="Tudor"/>
</dbReference>
<comment type="catalytic activity">
    <reaction evidence="17">
        <text>N(6),N(6),N(6)-trimethyl-L-lysyl(9)-[histone H3] + 2 2-oxoglutarate + 2 O2 = N(6)-methyl-L-lysyl(9)-[histone H3] + 2 formaldehyde + 2 succinate + 2 CO2</text>
        <dbReference type="Rhea" id="RHEA:60200"/>
        <dbReference type="Rhea" id="RHEA-COMP:15538"/>
        <dbReference type="Rhea" id="RHEA-COMP:15542"/>
        <dbReference type="ChEBI" id="CHEBI:15379"/>
        <dbReference type="ChEBI" id="CHEBI:16526"/>
        <dbReference type="ChEBI" id="CHEBI:16810"/>
        <dbReference type="ChEBI" id="CHEBI:16842"/>
        <dbReference type="ChEBI" id="CHEBI:30031"/>
        <dbReference type="ChEBI" id="CHEBI:61929"/>
        <dbReference type="ChEBI" id="CHEBI:61961"/>
        <dbReference type="EC" id="1.14.11.66"/>
    </reaction>
</comment>
<evidence type="ECO:0000256" key="8">
    <source>
        <dbReference type="ARBA" id="ARBA00022833"/>
    </source>
</evidence>
<keyword evidence="11" id="KW-0007">Acetylation</keyword>
<comment type="subcellular location">
    <subcellularLocation>
        <location evidence="2">Nucleus</location>
    </subcellularLocation>
</comment>
<evidence type="ECO:0000256" key="17">
    <source>
        <dbReference type="ARBA" id="ARBA00049349"/>
    </source>
</evidence>
<dbReference type="Gene3D" id="3.10.330.70">
    <property type="match status" value="1"/>
</dbReference>
<evidence type="ECO:0000256" key="2">
    <source>
        <dbReference type="ARBA" id="ARBA00004123"/>
    </source>
</evidence>
<keyword evidence="12" id="KW-0560">Oxidoreductase</keyword>
<organism evidence="27 28">
    <name type="scientific">Takifugu rubripes</name>
    <name type="common">Japanese pufferfish</name>
    <name type="synonym">Fugu rubripes</name>
    <dbReference type="NCBI Taxonomy" id="31033"/>
    <lineage>
        <taxon>Eukaryota</taxon>
        <taxon>Metazoa</taxon>
        <taxon>Chordata</taxon>
        <taxon>Craniata</taxon>
        <taxon>Vertebrata</taxon>
        <taxon>Euteleostomi</taxon>
        <taxon>Actinopterygii</taxon>
        <taxon>Neopterygii</taxon>
        <taxon>Teleostei</taxon>
        <taxon>Neoteleostei</taxon>
        <taxon>Acanthomorphata</taxon>
        <taxon>Eupercaria</taxon>
        <taxon>Tetraodontiformes</taxon>
        <taxon>Tetradontoidea</taxon>
        <taxon>Tetraodontidae</taxon>
        <taxon>Takifugu</taxon>
    </lineage>
</organism>
<dbReference type="GeneTree" id="ENSGT00940000159248"/>
<dbReference type="EC" id="1.14.11.66" evidence="4"/>
<reference evidence="27" key="3">
    <citation type="submission" date="2025-09" db="UniProtKB">
        <authorList>
            <consortium name="Ensembl"/>
        </authorList>
    </citation>
    <scope>IDENTIFICATION</scope>
</reference>
<reference evidence="27" key="2">
    <citation type="submission" date="2025-08" db="UniProtKB">
        <authorList>
            <consortium name="Ensembl"/>
        </authorList>
    </citation>
    <scope>IDENTIFICATION</scope>
</reference>
<evidence type="ECO:0000313" key="28">
    <source>
        <dbReference type="Proteomes" id="UP000005226"/>
    </source>
</evidence>
<keyword evidence="16" id="KW-0539">Nucleus</keyword>
<dbReference type="SMART" id="SM00545">
    <property type="entry name" value="JmjN"/>
    <property type="match status" value="1"/>
</dbReference>
<dbReference type="FunFam" id="2.60.120.650:FF:000003">
    <property type="entry name" value="Lysine-specific demethylase 4D"/>
    <property type="match status" value="1"/>
</dbReference>
<evidence type="ECO:0000256" key="4">
    <source>
        <dbReference type="ARBA" id="ARBA00012900"/>
    </source>
</evidence>
<evidence type="ECO:0000256" key="16">
    <source>
        <dbReference type="ARBA" id="ARBA00023242"/>
    </source>
</evidence>
<evidence type="ECO:0000256" key="10">
    <source>
        <dbReference type="ARBA" id="ARBA00022964"/>
    </source>
</evidence>
<keyword evidence="8" id="KW-0862">Zinc</keyword>
<gene>
    <name evidence="27" type="primary">kdm4b</name>
</gene>
<dbReference type="PROSITE" id="PS51184">
    <property type="entry name" value="JMJC"/>
    <property type="match status" value="1"/>
</dbReference>
<evidence type="ECO:0000256" key="15">
    <source>
        <dbReference type="ARBA" id="ARBA00023163"/>
    </source>
</evidence>
<evidence type="ECO:0000256" key="14">
    <source>
        <dbReference type="ARBA" id="ARBA00023015"/>
    </source>
</evidence>
<evidence type="ECO:0000256" key="9">
    <source>
        <dbReference type="ARBA" id="ARBA00022853"/>
    </source>
</evidence>
<keyword evidence="9" id="KW-0156">Chromatin regulator</keyword>
<dbReference type="PANTHER" id="PTHR10694:SF7">
    <property type="entry name" value="[HISTONE H3]-TRIMETHYL-L-LYSINE(9) DEMETHYLASE"/>
    <property type="match status" value="1"/>
</dbReference>
<dbReference type="InterPro" id="IPR013083">
    <property type="entry name" value="Znf_RING/FYVE/PHD"/>
</dbReference>
<evidence type="ECO:0000256" key="5">
    <source>
        <dbReference type="ARBA" id="ARBA00022723"/>
    </source>
</evidence>
<feature type="domain" description="JmjC" evidence="25">
    <location>
        <begin position="143"/>
        <end position="309"/>
    </location>
</feature>
<evidence type="ECO:0000256" key="7">
    <source>
        <dbReference type="ARBA" id="ARBA00022771"/>
    </source>
</evidence>
<dbReference type="FunFam" id="3.30.40.10:FF:000029">
    <property type="entry name" value="lysine-specific demethylase 4C isoform X1"/>
    <property type="match status" value="1"/>
</dbReference>
<evidence type="ECO:0000313" key="27">
    <source>
        <dbReference type="Ensembl" id="ENSTRUP00000070281.1"/>
    </source>
</evidence>
<dbReference type="InterPro" id="IPR001965">
    <property type="entry name" value="Znf_PHD"/>
</dbReference>
<evidence type="ECO:0000256" key="18">
    <source>
        <dbReference type="ARBA" id="ARBA00054423"/>
    </source>
</evidence>
<dbReference type="Pfam" id="PF13832">
    <property type="entry name" value="zf-HC5HC2H_2"/>
    <property type="match status" value="1"/>
</dbReference>
<dbReference type="SUPFAM" id="SSF63748">
    <property type="entry name" value="Tudor/PWWP/MBT"/>
    <property type="match status" value="2"/>
</dbReference>
<evidence type="ECO:0000256" key="1">
    <source>
        <dbReference type="ARBA" id="ARBA00001954"/>
    </source>
</evidence>
<reference evidence="27 28" key="1">
    <citation type="journal article" date="2011" name="Genome Biol. Evol.">
        <title>Integration of the genetic map and genome assembly of fugu facilitates insights into distinct features of genome evolution in teleosts and mammals.</title>
        <authorList>
            <person name="Kai W."/>
            <person name="Kikuchi K."/>
            <person name="Tohari S."/>
            <person name="Chew A.K."/>
            <person name="Tay A."/>
            <person name="Fujiwara A."/>
            <person name="Hosoya S."/>
            <person name="Suetake H."/>
            <person name="Naruse K."/>
            <person name="Brenner S."/>
            <person name="Suzuki Y."/>
            <person name="Venkatesh B."/>
        </authorList>
    </citation>
    <scope>NUCLEOTIDE SEQUENCE [LARGE SCALE GENOMIC DNA]</scope>
</reference>
<dbReference type="AlphaFoldDB" id="A0A674NAN5"/>
<dbReference type="SUPFAM" id="SSF57903">
    <property type="entry name" value="FYVE/PHD zinc finger"/>
    <property type="match status" value="1"/>
</dbReference>
<feature type="domain" description="PHD-type" evidence="26">
    <location>
        <begin position="646"/>
        <end position="759"/>
    </location>
</feature>
<dbReference type="Gene3D" id="2.30.30.140">
    <property type="match status" value="1"/>
</dbReference>
<evidence type="ECO:0000256" key="12">
    <source>
        <dbReference type="ARBA" id="ARBA00023002"/>
    </source>
</evidence>
<dbReference type="Pfam" id="PF13831">
    <property type="entry name" value="PHD_2"/>
    <property type="match status" value="1"/>
</dbReference>
<keyword evidence="7" id="KW-0863">Zinc-finger</keyword>
<dbReference type="InterPro" id="IPR003349">
    <property type="entry name" value="JmjN"/>
</dbReference>
<evidence type="ECO:0000256" key="19">
    <source>
        <dbReference type="ARBA" id="ARBA00069270"/>
    </source>
</evidence>
<dbReference type="SUPFAM" id="SSF51197">
    <property type="entry name" value="Clavaminate synthase-like"/>
    <property type="match status" value="1"/>
</dbReference>
<keyword evidence="28" id="KW-1185">Reference proteome</keyword>
<evidence type="ECO:0000256" key="6">
    <source>
        <dbReference type="ARBA" id="ARBA00022737"/>
    </source>
</evidence>
<keyword evidence="13" id="KW-0408">Iron</keyword>
<dbReference type="InterPro" id="IPR040477">
    <property type="entry name" value="KDM4-like_Tudor"/>
</dbReference>
<comment type="function">
    <text evidence="18">Histone demethylase that specifically demethylates 'Lys-9' of histone H3, thereby playing a role in histone code. Does not demethylate histone H3 'Lys-4', H3 'Lys-27', H3 'Lys-36' nor H4 'Lys-20'. Only able to demethylate trimethylated H3 'Lys-9', with a weaker activity than KDM4A, KDM4C and KDM4D. Demethylation of Lys residue generates formaldehyde and succinate. Plays a critical role in the development of the central nervous system (CNS).</text>
</comment>
<evidence type="ECO:0000256" key="20">
    <source>
        <dbReference type="ARBA" id="ARBA00076122"/>
    </source>
</evidence>
<name>A0A674NAN5_TAKRU</name>
<dbReference type="InterPro" id="IPR019787">
    <property type="entry name" value="Znf_PHD-finger"/>
</dbReference>
<sequence length="962" mass="109035">MGSVVCYQRFITCKVMTFRPTIEEFRNFAKYIVYMESQGAHRAGLAKVIPPEGWKPRKSYDTIEDMVIPAPIMQVVTGQSGLFTQYNIQKKSMTVGEYRKLANSKKYCTPRHKDFDDLERKYWKNLTFVSPIYGADVSGSIYDEGIQEWNIGHLNTLLDMVEQECGIVIEGVNTPYLYFGMWKTTFAWHTEDMDLYSINYLHFGQPKSWYSVPPEHGKRLERLAQGFFPGSSQGCDAFLRHKMTLISPSILKKYGIPFDRVTQNEGEFMVTFPYGYHAGFNHGFNCAESTNFATLRWVDYGKMATQCSCRKDMVKISMDVFVRCLQPDRYELWKQGKDSTVLDHLKPTKLSSPELESWRQRRITYRENLLRSFLPDRWKLVCFLKPKQKNQNHLKKTIISPDTCNTNPFLWFEHFYSRLLAQSHAEDEAVPSLEAGGSEGAGRGGHRVERRRIPAASGEARGPTGFSKMKMPPEVKKSRRHPLSKPPMRSPLSILKQDPAPDKGGYPFSNDMKQQEHLWQNQSPNFLAEKAFNAAVAALEPHCAICSLFHPYAQLSKDATSSGLCFSSFPRHGSRTRPLIPEMCFSVGACNSEPPPTNSHIGEDGTSLLLCCSSCQMQVHASCYGVKPDSVGTSWTCSRCAKGAWTVECCLCNLRGGALKMTLDNRWVHVICGIAVPEARFVNAIDRQPVDVSAVPDSRKNLVNKCDSRIYRRNRGACIQCSQEKCATSFHVTCAQLAGVAMTPADWPYVVSVTCHKHKKVPSRVSSMTLGQKVIGRNVDGWYYHCTIIGMATQTFYEVNFDDGSYCDNLHPENILSHDCLRSGPPDVGELIVVAMPNGQVVNASYIRSHTHIYYQVEFQNQSQQMVKPSELHHLDQELPKRVRARLVSPRRPSGPRKSAARLFDAVMFSRELKLLFVFRPYLEHKMVPHPTEPKQPNAPACPQVQLRLLKPPRRQASPPAL</sequence>
<comment type="similarity">
    <text evidence="3">Belongs to the JHDM3 histone demethylase family.</text>
</comment>
<dbReference type="Gene3D" id="3.30.40.10">
    <property type="entry name" value="Zinc/RING finger domain, C3HC4 (zinc finger)"/>
    <property type="match status" value="2"/>
</dbReference>
<evidence type="ECO:0000256" key="13">
    <source>
        <dbReference type="ARBA" id="ARBA00023004"/>
    </source>
</evidence>
<accession>A0A674NAN5</accession>
<dbReference type="GO" id="GO:0008270">
    <property type="term" value="F:zinc ion binding"/>
    <property type="evidence" value="ECO:0007669"/>
    <property type="project" value="UniProtKB-KW"/>
</dbReference>
<dbReference type="GO" id="GO:0005634">
    <property type="term" value="C:nucleus"/>
    <property type="evidence" value="ECO:0007669"/>
    <property type="project" value="UniProtKB-SubCell"/>
</dbReference>
<evidence type="ECO:0000259" key="24">
    <source>
        <dbReference type="PROSITE" id="PS51183"/>
    </source>
</evidence>
<dbReference type="PANTHER" id="PTHR10694">
    <property type="entry name" value="LYSINE-SPECIFIC DEMETHYLASE"/>
    <property type="match status" value="1"/>
</dbReference>
<dbReference type="SMART" id="SM00558">
    <property type="entry name" value="JmjC"/>
    <property type="match status" value="1"/>
</dbReference>
<dbReference type="GO" id="GO:0140684">
    <property type="term" value="F:histone H3K9me2/H3K9me3 demethylase activity"/>
    <property type="evidence" value="ECO:0007669"/>
    <property type="project" value="UniProtKB-EC"/>
</dbReference>
<keyword evidence="6" id="KW-0677">Repeat</keyword>
<dbReference type="InterPro" id="IPR003347">
    <property type="entry name" value="JmjC_dom"/>
</dbReference>
<dbReference type="SMART" id="SM00333">
    <property type="entry name" value="TUDOR"/>
    <property type="match status" value="2"/>
</dbReference>
<protein>
    <recommendedName>
        <fullName evidence="19">Lysine-specific demethylase 4B</fullName>
        <ecNumber evidence="4">1.14.11.66</ecNumber>
    </recommendedName>
    <alternativeName>
        <fullName evidence="20">JmjC domain-containing histone demethylation protein 3B</fullName>
    </alternativeName>
    <alternativeName>
        <fullName evidence="21">Jumonji domain-containing protein 2B</fullName>
    </alternativeName>
    <alternativeName>
        <fullName evidence="22">[histone H3]-trimethyl-L-lysine(9) demethylase 4B</fullName>
    </alternativeName>
</protein>
<dbReference type="PROSITE" id="PS51183">
    <property type="entry name" value="JMJN"/>
    <property type="match status" value="1"/>
</dbReference>
<keyword evidence="14" id="KW-0805">Transcription regulation</keyword>
<comment type="cofactor">
    <cofactor evidence="1">
        <name>Fe(2+)</name>
        <dbReference type="ChEBI" id="CHEBI:29033"/>
    </cofactor>
</comment>
<dbReference type="PROSITE" id="PS51805">
    <property type="entry name" value="EPHD"/>
    <property type="match status" value="1"/>
</dbReference>
<dbReference type="GO" id="GO:0000785">
    <property type="term" value="C:chromatin"/>
    <property type="evidence" value="ECO:0007669"/>
    <property type="project" value="TreeGrafter"/>
</dbReference>
<dbReference type="Gene3D" id="2.60.120.650">
    <property type="entry name" value="Cupin"/>
    <property type="match status" value="1"/>
</dbReference>
<dbReference type="FunFam" id="3.10.330.70:FF:000001">
    <property type="entry name" value="Putative lysine-specific demethylase 4a"/>
    <property type="match status" value="1"/>
</dbReference>
<keyword evidence="10" id="KW-0223">Dioxygenase</keyword>
<proteinExistence type="inferred from homology"/>
<evidence type="ECO:0000259" key="26">
    <source>
        <dbReference type="PROSITE" id="PS51805"/>
    </source>
</evidence>
<evidence type="ECO:0000256" key="22">
    <source>
        <dbReference type="ARBA" id="ARBA00082446"/>
    </source>
</evidence>
<dbReference type="Proteomes" id="UP000005226">
    <property type="component" value="Chromosome 20"/>
</dbReference>
<dbReference type="GO" id="GO:0010468">
    <property type="term" value="P:regulation of gene expression"/>
    <property type="evidence" value="ECO:0007669"/>
    <property type="project" value="TreeGrafter"/>
</dbReference>